<protein>
    <recommendedName>
        <fullName evidence="1">Formylmethanofuran dehydrogenase subunit E domain-containing protein</fullName>
    </recommendedName>
</protein>
<gene>
    <name evidence="2" type="ORF">ASZ90_018676</name>
</gene>
<dbReference type="Gene3D" id="3.30.1330.130">
    <property type="match status" value="1"/>
</dbReference>
<dbReference type="InterPro" id="IPR003814">
    <property type="entry name" value="FmdEsu_dom"/>
</dbReference>
<dbReference type="PANTHER" id="PTHR39418:SF1">
    <property type="entry name" value="DEHYDROGENASE"/>
    <property type="match status" value="1"/>
</dbReference>
<dbReference type="InterPro" id="IPR053194">
    <property type="entry name" value="tRNA_methyltr_O"/>
</dbReference>
<accession>A0A0W8E5G8</accession>
<dbReference type="PANTHER" id="PTHR39418">
    <property type="entry name" value="DEHYDROGENASE-RELATED"/>
    <property type="match status" value="1"/>
</dbReference>
<feature type="domain" description="Formylmethanofuran dehydrogenase subunit E" evidence="1">
    <location>
        <begin position="14"/>
        <end position="149"/>
    </location>
</feature>
<comment type="caution">
    <text evidence="2">The sequence shown here is derived from an EMBL/GenBank/DDBJ whole genome shotgun (WGS) entry which is preliminary data.</text>
</comment>
<dbReference type="Pfam" id="PF02663">
    <property type="entry name" value="FmdE"/>
    <property type="match status" value="1"/>
</dbReference>
<dbReference type="EMBL" id="LNQE01001865">
    <property type="protein sequence ID" value="KUG03896.1"/>
    <property type="molecule type" value="Genomic_DNA"/>
</dbReference>
<evidence type="ECO:0000313" key="2">
    <source>
        <dbReference type="EMBL" id="KUG03896.1"/>
    </source>
</evidence>
<proteinExistence type="predicted"/>
<dbReference type="InterPro" id="IPR026328">
    <property type="entry name" value="FmdE"/>
</dbReference>
<sequence length="200" mass="22233">MCRDMAPLELAIQFHGHICPGLLMGVRASEFAIQYLELERDRDEELLAVVETNSCGVDAIQSILGCTFGKGNLIFNDYGKAVYTIASRDKGRAVRIAQKFNANRSPLFSRYRELNNKADLTPQEKTEQENLLGQVFESIITAPFEDIFQWREVQFDFPDKAEIRKTLQCSVCGEGVMDARAAITASGVVCPTCSIDKGGQ</sequence>
<dbReference type="AlphaFoldDB" id="A0A0W8E5G8"/>
<dbReference type="PIRSF" id="PIRSF006578">
    <property type="entry name" value="FwdE"/>
    <property type="match status" value="1"/>
</dbReference>
<name>A0A0W8E5G8_9ZZZZ</name>
<evidence type="ECO:0000259" key="1">
    <source>
        <dbReference type="Pfam" id="PF02663"/>
    </source>
</evidence>
<reference evidence="2" key="1">
    <citation type="journal article" date="2015" name="Proc. Natl. Acad. Sci. U.S.A.">
        <title>Networks of energetic and metabolic interactions define dynamics in microbial communities.</title>
        <authorList>
            <person name="Embree M."/>
            <person name="Liu J.K."/>
            <person name="Al-Bassam M.M."/>
            <person name="Zengler K."/>
        </authorList>
    </citation>
    <scope>NUCLEOTIDE SEQUENCE</scope>
</reference>
<organism evidence="2">
    <name type="scientific">hydrocarbon metagenome</name>
    <dbReference type="NCBI Taxonomy" id="938273"/>
    <lineage>
        <taxon>unclassified sequences</taxon>
        <taxon>metagenomes</taxon>
        <taxon>ecological metagenomes</taxon>
    </lineage>
</organism>
<dbReference type="SUPFAM" id="SSF143555">
    <property type="entry name" value="FwdE-like"/>
    <property type="match status" value="1"/>
</dbReference>